<protein>
    <submittedName>
        <fullName evidence="2">Uncharacterized protein</fullName>
    </submittedName>
</protein>
<accession>A0A699JT51</accession>
<feature type="non-terminal residue" evidence="2">
    <location>
        <position position="1"/>
    </location>
</feature>
<comment type="caution">
    <text evidence="2">The sequence shown here is derived from an EMBL/GenBank/DDBJ whole genome shotgun (WGS) entry which is preliminary data.</text>
</comment>
<sequence>TTPRHHQTSPATPRNISSESKTEFDPSEDPSEDRSALLAITPFLDDPYMQIRRAYYATNEESSDSLSSSTILPPHAPVCPRRKVRLLQPYEPQPFMQPFRYHPTSSI</sequence>
<feature type="compositionally biased region" description="Polar residues" evidence="1">
    <location>
        <begin position="8"/>
        <end position="19"/>
    </location>
</feature>
<name>A0A699JT51_TANCI</name>
<evidence type="ECO:0000313" key="2">
    <source>
        <dbReference type="EMBL" id="GFA56304.1"/>
    </source>
</evidence>
<dbReference type="EMBL" id="BKCJ010446195">
    <property type="protein sequence ID" value="GFA56304.1"/>
    <property type="molecule type" value="Genomic_DNA"/>
</dbReference>
<organism evidence="2">
    <name type="scientific">Tanacetum cinerariifolium</name>
    <name type="common">Dalmatian daisy</name>
    <name type="synonym">Chrysanthemum cinerariifolium</name>
    <dbReference type="NCBI Taxonomy" id="118510"/>
    <lineage>
        <taxon>Eukaryota</taxon>
        <taxon>Viridiplantae</taxon>
        <taxon>Streptophyta</taxon>
        <taxon>Embryophyta</taxon>
        <taxon>Tracheophyta</taxon>
        <taxon>Spermatophyta</taxon>
        <taxon>Magnoliopsida</taxon>
        <taxon>eudicotyledons</taxon>
        <taxon>Gunneridae</taxon>
        <taxon>Pentapetalae</taxon>
        <taxon>asterids</taxon>
        <taxon>campanulids</taxon>
        <taxon>Asterales</taxon>
        <taxon>Asteraceae</taxon>
        <taxon>Asteroideae</taxon>
        <taxon>Anthemideae</taxon>
        <taxon>Anthemidinae</taxon>
        <taxon>Tanacetum</taxon>
    </lineage>
</organism>
<feature type="region of interest" description="Disordered" evidence="1">
    <location>
        <begin position="1"/>
        <end position="34"/>
    </location>
</feature>
<gene>
    <name evidence="2" type="ORF">Tci_628276</name>
</gene>
<reference evidence="2" key="1">
    <citation type="journal article" date="2019" name="Sci. Rep.">
        <title>Draft genome of Tanacetum cinerariifolium, the natural source of mosquito coil.</title>
        <authorList>
            <person name="Yamashiro T."/>
            <person name="Shiraishi A."/>
            <person name="Satake H."/>
            <person name="Nakayama K."/>
        </authorList>
    </citation>
    <scope>NUCLEOTIDE SEQUENCE</scope>
</reference>
<dbReference type="AlphaFoldDB" id="A0A699JT51"/>
<evidence type="ECO:0000256" key="1">
    <source>
        <dbReference type="SAM" id="MobiDB-lite"/>
    </source>
</evidence>
<proteinExistence type="predicted"/>